<protein>
    <submittedName>
        <fullName evidence="5">Uncharacterized protein</fullName>
    </submittedName>
</protein>
<evidence type="ECO:0000259" key="3">
    <source>
        <dbReference type="PROSITE" id="PS50054"/>
    </source>
</evidence>
<dbReference type="FunFam" id="3.90.190.10:FF:000157">
    <property type="entry name" value="Protein-tyrosine phosphatase"/>
    <property type="match status" value="1"/>
</dbReference>
<dbReference type="SMART" id="SM00195">
    <property type="entry name" value="DSPc"/>
    <property type="match status" value="1"/>
</dbReference>
<dbReference type="InterPro" id="IPR020422">
    <property type="entry name" value="TYR_PHOSPHATASE_DUAL_dom"/>
</dbReference>
<evidence type="ECO:0000256" key="2">
    <source>
        <dbReference type="ARBA" id="ARBA00022912"/>
    </source>
</evidence>
<dbReference type="EMBL" id="GIBP01009418">
    <property type="protein sequence ID" value="NDV38387.1"/>
    <property type="molecule type" value="Transcribed_RNA"/>
</dbReference>
<evidence type="ECO:0000313" key="5">
    <source>
        <dbReference type="EMBL" id="NDV38387.1"/>
    </source>
</evidence>
<dbReference type="PROSITE" id="PS00383">
    <property type="entry name" value="TYR_PHOSPHATASE_1"/>
    <property type="match status" value="1"/>
</dbReference>
<dbReference type="PROSITE" id="PS50056">
    <property type="entry name" value="TYR_PHOSPHATASE_2"/>
    <property type="match status" value="1"/>
</dbReference>
<accession>A0A6B2LNK4</accession>
<keyword evidence="2" id="KW-0904">Protein phosphatase</keyword>
<dbReference type="PANTHER" id="PTHR46274">
    <property type="entry name" value="PHOSPHATIDYLINOSITOL PHOSPHATASE"/>
    <property type="match status" value="1"/>
</dbReference>
<dbReference type="InterPro" id="IPR029021">
    <property type="entry name" value="Prot-tyrosine_phosphatase-like"/>
</dbReference>
<dbReference type="SUPFAM" id="SSF52799">
    <property type="entry name" value="(Phosphotyrosine protein) phosphatases II"/>
    <property type="match status" value="1"/>
</dbReference>
<dbReference type="GO" id="GO:0004721">
    <property type="term" value="F:phosphoprotein phosphatase activity"/>
    <property type="evidence" value="ECO:0007669"/>
    <property type="project" value="UniProtKB-KW"/>
</dbReference>
<dbReference type="Pfam" id="PF00782">
    <property type="entry name" value="DSPc"/>
    <property type="match status" value="1"/>
</dbReference>
<name>A0A6B2LNK4_9EUKA</name>
<dbReference type="InterPro" id="IPR000387">
    <property type="entry name" value="Tyr_Pase_dom"/>
</dbReference>
<reference evidence="5" key="1">
    <citation type="journal article" date="2020" name="J. Eukaryot. Microbiol.">
        <title>De novo Sequencing, Assembly and Annotation of the Transcriptome for the Free-Living Testate Amoeba Arcella intermedia.</title>
        <authorList>
            <person name="Ribeiro G.M."/>
            <person name="Porfirio-Sousa A.L."/>
            <person name="Maurer-Alcala X.X."/>
            <person name="Katz L.A."/>
            <person name="Lahr D.J.G."/>
        </authorList>
    </citation>
    <scope>NUCLEOTIDE SEQUENCE</scope>
</reference>
<keyword evidence="1" id="KW-0378">Hydrolase</keyword>
<proteinExistence type="predicted"/>
<dbReference type="InterPro" id="IPR016130">
    <property type="entry name" value="Tyr_Pase_AS"/>
</dbReference>
<dbReference type="Gene3D" id="3.90.190.10">
    <property type="entry name" value="Protein tyrosine phosphatase superfamily"/>
    <property type="match status" value="1"/>
</dbReference>
<dbReference type="PANTHER" id="PTHR46274:SF6">
    <property type="entry name" value="TYR_PHOSPHATASE_2 DOMAIN-CONTAINING PROTEIN"/>
    <property type="match status" value="1"/>
</dbReference>
<feature type="domain" description="Tyrosine specific protein phosphatases" evidence="4">
    <location>
        <begin position="60"/>
        <end position="117"/>
    </location>
</feature>
<feature type="domain" description="Tyrosine-protein phosphatase" evidence="3">
    <location>
        <begin position="1"/>
        <end position="147"/>
    </location>
</feature>
<dbReference type="AlphaFoldDB" id="A0A6B2LNK4"/>
<sequence>MGRLPYTYEHLDNLKEIGVVGMVSVVEPWEMPFKITEIQDSYGITVLLLPTPDYFSPTVPQIDEGIKFIDEQSKKGSVYLHCHAGKGRSAIVMIAYLCVKNGWSLADSFRYVRSKRPIANLALFFGIRPQWRALLAWHTSYQHHLLQSKNLQ</sequence>
<dbReference type="InterPro" id="IPR000340">
    <property type="entry name" value="Dual-sp_phosphatase_cat-dom"/>
</dbReference>
<evidence type="ECO:0000259" key="4">
    <source>
        <dbReference type="PROSITE" id="PS50056"/>
    </source>
</evidence>
<organism evidence="5">
    <name type="scientific">Arcella intermedia</name>
    <dbReference type="NCBI Taxonomy" id="1963864"/>
    <lineage>
        <taxon>Eukaryota</taxon>
        <taxon>Amoebozoa</taxon>
        <taxon>Tubulinea</taxon>
        <taxon>Elardia</taxon>
        <taxon>Arcellinida</taxon>
        <taxon>Sphaerothecina</taxon>
        <taxon>Arcellidae</taxon>
        <taxon>Arcella</taxon>
    </lineage>
</organism>
<evidence type="ECO:0000256" key="1">
    <source>
        <dbReference type="ARBA" id="ARBA00022801"/>
    </source>
</evidence>
<dbReference type="PROSITE" id="PS50054">
    <property type="entry name" value="TYR_PHOSPHATASE_DUAL"/>
    <property type="match status" value="1"/>
</dbReference>